<evidence type="ECO:0000256" key="1">
    <source>
        <dbReference type="SAM" id="MobiDB-lite"/>
    </source>
</evidence>
<dbReference type="RefSeq" id="WP_119377098.1">
    <property type="nucleotide sequence ID" value="NZ_QWFX01000013.1"/>
</dbReference>
<sequence>MSDSTKPPHLSDHGEHALPDDSQTSPVAKVLFGWTSKPWTGRVLFILLGVVSLGLVLVEPLLEVMAGEGHHFRHTYFNIDGITAFHAWWGFGAFALVVLAGWPLGRLMRRDEDYYKDEAEPAGEEPHE</sequence>
<feature type="transmembrane region" description="Helical" evidence="2">
    <location>
        <begin position="82"/>
        <end position="102"/>
    </location>
</feature>
<protein>
    <submittedName>
        <fullName evidence="3">Uncharacterized protein</fullName>
    </submittedName>
</protein>
<reference evidence="3 4" key="1">
    <citation type="submission" date="2018-08" db="EMBL/GenBank/DDBJ databases">
        <title>Henriciella mobilis sp. nov., isolated from seawater.</title>
        <authorList>
            <person name="Cheng H."/>
            <person name="Wu Y.-H."/>
            <person name="Xu X.-W."/>
            <person name="Guo L.-L."/>
        </authorList>
    </citation>
    <scope>NUCLEOTIDE SEQUENCE [LARGE SCALE GENOMIC DNA]</scope>
    <source>
        <strain evidence="3 4">JN25</strain>
    </source>
</reference>
<dbReference type="EMBL" id="QWFX01000013">
    <property type="protein sequence ID" value="RIJ28563.1"/>
    <property type="molecule type" value="Genomic_DNA"/>
</dbReference>
<proteinExistence type="predicted"/>
<evidence type="ECO:0000313" key="4">
    <source>
        <dbReference type="Proteomes" id="UP000266385"/>
    </source>
</evidence>
<gene>
    <name evidence="3" type="ORF">D1223_14410</name>
</gene>
<dbReference type="AlphaFoldDB" id="A0A399RD03"/>
<feature type="transmembrane region" description="Helical" evidence="2">
    <location>
        <begin position="43"/>
        <end position="62"/>
    </location>
</feature>
<name>A0A399RD03_9PROT</name>
<keyword evidence="2" id="KW-0812">Transmembrane</keyword>
<keyword evidence="4" id="KW-1185">Reference proteome</keyword>
<keyword evidence="2" id="KW-0472">Membrane</keyword>
<keyword evidence="2" id="KW-1133">Transmembrane helix</keyword>
<feature type="region of interest" description="Disordered" evidence="1">
    <location>
        <begin position="1"/>
        <end position="22"/>
    </location>
</feature>
<evidence type="ECO:0000313" key="3">
    <source>
        <dbReference type="EMBL" id="RIJ28563.1"/>
    </source>
</evidence>
<comment type="caution">
    <text evidence="3">The sequence shown here is derived from an EMBL/GenBank/DDBJ whole genome shotgun (WGS) entry which is preliminary data.</text>
</comment>
<accession>A0A399RD03</accession>
<dbReference type="OrthoDB" id="7631747at2"/>
<dbReference type="Proteomes" id="UP000266385">
    <property type="component" value="Unassembled WGS sequence"/>
</dbReference>
<organism evidence="3 4">
    <name type="scientific">Henriciella mobilis</name>
    <dbReference type="NCBI Taxonomy" id="2305467"/>
    <lineage>
        <taxon>Bacteria</taxon>
        <taxon>Pseudomonadati</taxon>
        <taxon>Pseudomonadota</taxon>
        <taxon>Alphaproteobacteria</taxon>
        <taxon>Hyphomonadales</taxon>
        <taxon>Hyphomonadaceae</taxon>
        <taxon>Henriciella</taxon>
    </lineage>
</organism>
<evidence type="ECO:0000256" key="2">
    <source>
        <dbReference type="SAM" id="Phobius"/>
    </source>
</evidence>
<feature type="compositionally biased region" description="Basic and acidic residues" evidence="1">
    <location>
        <begin position="9"/>
        <end position="19"/>
    </location>
</feature>